<accession>A0AA49X3K0</accession>
<reference evidence="2" key="1">
    <citation type="submission" date="2023-04" db="EMBL/GenBank/DDBJ databases">
        <title>The human skin virome in hidradenitis suppurativa patients.</title>
        <authorList>
            <person name="Jansen D."/>
        </authorList>
    </citation>
    <scope>NUCLEOTIDE SEQUENCE</scope>
    <source>
        <strain evidence="2">VC4_HSPhageC</strain>
    </source>
</reference>
<evidence type="ECO:0000256" key="1">
    <source>
        <dbReference type="SAM" id="MobiDB-lite"/>
    </source>
</evidence>
<feature type="region of interest" description="Disordered" evidence="1">
    <location>
        <begin position="44"/>
        <end position="69"/>
    </location>
</feature>
<organism evidence="2">
    <name type="scientific">Firmicutes phage HS18</name>
    <dbReference type="NCBI Taxonomy" id="3056396"/>
    <lineage>
        <taxon>Viruses</taxon>
    </lineage>
</organism>
<dbReference type="EMBL" id="OQ890326">
    <property type="protein sequence ID" value="WLJ26382.1"/>
    <property type="molecule type" value="Genomic_DNA"/>
</dbReference>
<sequence>MAYRVISGFQDLETKVFYNIHEIIDEKNKNLDKYLKAGVVVDDSEKTETKGTKTETKNTKVEPKKEVKK</sequence>
<evidence type="ECO:0000313" key="2">
    <source>
        <dbReference type="EMBL" id="WLJ26382.1"/>
    </source>
</evidence>
<proteinExistence type="predicted"/>
<name>A0AA49X3K0_9VIRU</name>
<protein>
    <submittedName>
        <fullName evidence="2">Uncharacterized protein</fullName>
    </submittedName>
</protein>